<name>A0AA86RU33_9FABA</name>
<protein>
    <submittedName>
        <fullName evidence="1">Uncharacterized protein</fullName>
    </submittedName>
</protein>
<organism evidence="1 2">
    <name type="scientific">Sphenostylis stenocarpa</name>
    <dbReference type="NCBI Taxonomy" id="92480"/>
    <lineage>
        <taxon>Eukaryota</taxon>
        <taxon>Viridiplantae</taxon>
        <taxon>Streptophyta</taxon>
        <taxon>Embryophyta</taxon>
        <taxon>Tracheophyta</taxon>
        <taxon>Spermatophyta</taxon>
        <taxon>Magnoliopsida</taxon>
        <taxon>eudicotyledons</taxon>
        <taxon>Gunneridae</taxon>
        <taxon>Pentapetalae</taxon>
        <taxon>rosids</taxon>
        <taxon>fabids</taxon>
        <taxon>Fabales</taxon>
        <taxon>Fabaceae</taxon>
        <taxon>Papilionoideae</taxon>
        <taxon>50 kb inversion clade</taxon>
        <taxon>NPAAA clade</taxon>
        <taxon>indigoferoid/millettioid clade</taxon>
        <taxon>Phaseoleae</taxon>
        <taxon>Sphenostylis</taxon>
    </lineage>
</organism>
<evidence type="ECO:0000313" key="2">
    <source>
        <dbReference type="Proteomes" id="UP001189624"/>
    </source>
</evidence>
<reference evidence="1" key="1">
    <citation type="submission" date="2023-10" db="EMBL/GenBank/DDBJ databases">
        <authorList>
            <person name="Domelevo Entfellner J.-B."/>
        </authorList>
    </citation>
    <scope>NUCLEOTIDE SEQUENCE</scope>
</reference>
<dbReference type="Proteomes" id="UP001189624">
    <property type="component" value="Chromosome 2"/>
</dbReference>
<sequence length="82" mass="9047">MALGPLFCAARNIVADHVRSPIVGPKSSIADTRKSHMAQQGRTLNSIYMSFKLQNQMGKHLKSLRSLILNVSFKGAKMTCDE</sequence>
<dbReference type="AlphaFoldDB" id="A0AA86RU33"/>
<gene>
    <name evidence="1" type="ORF">AYBTSS11_LOCUS4729</name>
</gene>
<dbReference type="EMBL" id="OY731399">
    <property type="protein sequence ID" value="CAJ1930360.1"/>
    <property type="molecule type" value="Genomic_DNA"/>
</dbReference>
<dbReference type="Gramene" id="rna-AYBTSS11_LOCUS4729">
    <property type="protein sequence ID" value="CAJ1930360.1"/>
    <property type="gene ID" value="gene-AYBTSS11_LOCUS4729"/>
</dbReference>
<keyword evidence="2" id="KW-1185">Reference proteome</keyword>
<accession>A0AA86RU33</accession>
<proteinExistence type="predicted"/>
<evidence type="ECO:0000313" key="1">
    <source>
        <dbReference type="EMBL" id="CAJ1930360.1"/>
    </source>
</evidence>